<keyword evidence="6" id="KW-0472">Membrane</keyword>
<dbReference type="InterPro" id="IPR019451">
    <property type="entry name" value="Rtp1_C1"/>
</dbReference>
<dbReference type="SUPFAM" id="SSF48371">
    <property type="entry name" value="ARM repeat"/>
    <property type="match status" value="1"/>
</dbReference>
<dbReference type="Gene3D" id="1.25.10.10">
    <property type="entry name" value="Leucine-rich Repeat Variant"/>
    <property type="match status" value="1"/>
</dbReference>
<dbReference type="Pfam" id="PF10304">
    <property type="entry name" value="RTP1_C2"/>
    <property type="match status" value="1"/>
</dbReference>
<dbReference type="PANTHER" id="PTHR20959:SF1">
    <property type="entry name" value="TRANSPORT AND GOLGI ORGANIZATION PROTEIN 6 HOMOLOG"/>
    <property type="match status" value="1"/>
</dbReference>
<dbReference type="InterPro" id="IPR011989">
    <property type="entry name" value="ARM-like"/>
</dbReference>
<dbReference type="Pfam" id="PF25267">
    <property type="entry name" value="TANGO6_N"/>
    <property type="match status" value="1"/>
</dbReference>
<dbReference type="PANTHER" id="PTHR20959">
    <property type="entry name" value="TRANSPORT AND GOLGI ORGANIZATION PROTEIN 6 FAMILY MEMBER"/>
    <property type="match status" value="1"/>
</dbReference>
<dbReference type="Pfam" id="PF10363">
    <property type="entry name" value="RTP1_C1"/>
    <property type="match status" value="1"/>
</dbReference>
<evidence type="ECO:0000256" key="1">
    <source>
        <dbReference type="ARBA" id="ARBA00005724"/>
    </source>
</evidence>
<feature type="domain" description="RNA polymerase II assembly factor Rtp1 C-terminal" evidence="3">
    <location>
        <begin position="659"/>
        <end position="767"/>
    </location>
</feature>
<dbReference type="AlphaFoldDB" id="A0AAD5TEW8"/>
<evidence type="ECO:0000313" key="7">
    <source>
        <dbReference type="Proteomes" id="UP001212152"/>
    </source>
</evidence>
<evidence type="ECO:0000259" key="5">
    <source>
        <dbReference type="Pfam" id="PF25267"/>
    </source>
</evidence>
<dbReference type="InterPro" id="IPR057407">
    <property type="entry name" value="HEAT_TANGO6"/>
</dbReference>
<dbReference type="GO" id="GO:0009306">
    <property type="term" value="P:protein secretion"/>
    <property type="evidence" value="ECO:0007669"/>
    <property type="project" value="TreeGrafter"/>
</dbReference>
<feature type="domain" description="RNA polymerase II assembly factor Rtp1 C-terminal" evidence="2">
    <location>
        <begin position="869"/>
        <end position="891"/>
    </location>
</feature>
<keyword evidence="6" id="KW-0812">Transmembrane</keyword>
<dbReference type="InterPro" id="IPR016024">
    <property type="entry name" value="ARM-type_fold"/>
</dbReference>
<gene>
    <name evidence="6" type="primary">TMCO7</name>
    <name evidence="6" type="ORF">HDU87_008184</name>
</gene>
<proteinExistence type="inferred from homology"/>
<feature type="domain" description="TANGO6 HEAT repeat" evidence="4">
    <location>
        <begin position="247"/>
        <end position="485"/>
    </location>
</feature>
<sequence>MSVPDLLETAAILAGSHKPPGTTPAAGGGDLPSVFANRLQQTTGRLPSLSTATTTGDLKSRFSLASLECLCLLHAAVLATPGPSGELGTLDMKLVNTLLQLVISLGVYPALEPNVGVSLDSRTRFAGLANIDAGDKEDNLRVLCRATLQMAALACDARTTVISRDLSGRYLPDLLGALLQLLHSAVNTDSHAGCLTVESVAEVSKSFDTVFESVDAHNLLEALLTLMRSRPPAWLKARCTTLLSQILQRPRGVRTALECLLPPSEAFGTLDTAQLEHVAKVIASVPKTISPPDYFANVCTQLLLLMKNSSKTSTLFRASTYCIVHIINRRPAIGKRYLLNELLSGLLPFHSGAWVPRGQEAGDFNNIGFAYEVKCDLDGRKILVNETHLNATLENLRYLLVGNDSSPVLIHALASVVPALYYMQDFAAQTGSSVRQPALEILLIYFRIADAEEGGRVLWRVMVETLQQQDTAVFARGSEGGLVLVEGQGQRLTPDLDRFIEFLDEINNDDVAGEFFLRLMDHHGDDLSEDDDQAAEKLYRTQLILCIMGRYGERIIKKPAQIVSFSKNMLLSEDDEMLSLGIALVSAVLSNDETPITSEMQASFKDILVILQTHSTHENAEIRELARELRVLIVTRGTSLTDFSDADSKALHTAQETLDEALKELGDDLVPVRAHGMHLIRGLVLSKDPVLRERLAEVTGIFLDQLKDEDSFIYLNAVKGLSSLTDVYPGETLSGIASRYNDSALELDYRLRVGEALLQTIQRCGEAFAKYSPKILPPILHVLHSPTTELRSSALSLLATAAETSPFALFPFLQQIADYIRNLLLLETKTPETRRGAVVLLLGLIRGLGVDLFRALDAREVEAIGGQLEVVEATDADELTRLHARTALADLADIANVRLGI</sequence>
<comment type="caution">
    <text evidence="6">The sequence shown here is derived from an EMBL/GenBank/DDBJ whole genome shotgun (WGS) entry which is preliminary data.</text>
</comment>
<dbReference type="Proteomes" id="UP001212152">
    <property type="component" value="Unassembled WGS sequence"/>
</dbReference>
<dbReference type="InterPro" id="IPR039600">
    <property type="entry name" value="TANGO6/Rtp1"/>
</dbReference>
<keyword evidence="7" id="KW-1185">Reference proteome</keyword>
<dbReference type="EMBL" id="JADGJQ010000081">
    <property type="protein sequence ID" value="KAJ3171934.1"/>
    <property type="molecule type" value="Genomic_DNA"/>
</dbReference>
<dbReference type="Pfam" id="PF23565">
    <property type="entry name" value="ARM_TANGO6"/>
    <property type="match status" value="1"/>
</dbReference>
<comment type="similarity">
    <text evidence="1">Belongs to the Tango6 family.</text>
</comment>
<reference evidence="6" key="1">
    <citation type="submission" date="2020-05" db="EMBL/GenBank/DDBJ databases">
        <title>Phylogenomic resolution of chytrid fungi.</title>
        <authorList>
            <person name="Stajich J.E."/>
            <person name="Amses K."/>
            <person name="Simmons R."/>
            <person name="Seto K."/>
            <person name="Myers J."/>
            <person name="Bonds A."/>
            <person name="Quandt C.A."/>
            <person name="Barry K."/>
            <person name="Liu P."/>
            <person name="Grigoriev I."/>
            <person name="Longcore J.E."/>
            <person name="James T.Y."/>
        </authorList>
    </citation>
    <scope>NUCLEOTIDE SEQUENCE</scope>
    <source>
        <strain evidence="6">JEL0379</strain>
    </source>
</reference>
<organism evidence="6 7">
    <name type="scientific">Geranomyces variabilis</name>
    <dbReference type="NCBI Taxonomy" id="109894"/>
    <lineage>
        <taxon>Eukaryota</taxon>
        <taxon>Fungi</taxon>
        <taxon>Fungi incertae sedis</taxon>
        <taxon>Chytridiomycota</taxon>
        <taxon>Chytridiomycota incertae sedis</taxon>
        <taxon>Chytridiomycetes</taxon>
        <taxon>Spizellomycetales</taxon>
        <taxon>Powellomycetaceae</taxon>
        <taxon>Geranomyces</taxon>
    </lineage>
</organism>
<dbReference type="InterPro" id="IPR057347">
    <property type="entry name" value="TANGO6_N"/>
</dbReference>
<evidence type="ECO:0000259" key="4">
    <source>
        <dbReference type="Pfam" id="PF23565"/>
    </source>
</evidence>
<evidence type="ECO:0000259" key="3">
    <source>
        <dbReference type="Pfam" id="PF10363"/>
    </source>
</evidence>
<dbReference type="InterPro" id="IPR019414">
    <property type="entry name" value="Rtp1_C2"/>
</dbReference>
<name>A0AAD5TEW8_9FUNG</name>
<protein>
    <submittedName>
        <fullName evidence="6">Transmembrane and coiled-coil domains-containing protein 7</fullName>
    </submittedName>
</protein>
<accession>A0AAD5TEW8</accession>
<feature type="domain" description="TANGO6 N-terminal" evidence="5">
    <location>
        <begin position="87"/>
        <end position="226"/>
    </location>
</feature>
<evidence type="ECO:0000259" key="2">
    <source>
        <dbReference type="Pfam" id="PF10304"/>
    </source>
</evidence>
<evidence type="ECO:0000313" key="6">
    <source>
        <dbReference type="EMBL" id="KAJ3171934.1"/>
    </source>
</evidence>